<dbReference type="PANTHER" id="PTHR45829">
    <property type="entry name" value="MITOCHONDRIAL CARRIER PROTEIN RIM2"/>
    <property type="match status" value="1"/>
</dbReference>
<keyword evidence="6" id="KW-0999">Mitochondrion inner membrane</keyword>
<feature type="compositionally biased region" description="Polar residues" evidence="12">
    <location>
        <begin position="35"/>
        <end position="61"/>
    </location>
</feature>
<organism evidence="13 14">
    <name type="scientific">Tigriopus californicus</name>
    <name type="common">Marine copepod</name>
    <dbReference type="NCBI Taxonomy" id="6832"/>
    <lineage>
        <taxon>Eukaryota</taxon>
        <taxon>Metazoa</taxon>
        <taxon>Ecdysozoa</taxon>
        <taxon>Arthropoda</taxon>
        <taxon>Crustacea</taxon>
        <taxon>Multicrustacea</taxon>
        <taxon>Hexanauplia</taxon>
        <taxon>Copepoda</taxon>
        <taxon>Harpacticoida</taxon>
        <taxon>Harpacticidae</taxon>
        <taxon>Tigriopus</taxon>
    </lineage>
</organism>
<keyword evidence="4 10" id="KW-0812">Transmembrane</keyword>
<feature type="repeat" description="Solcar" evidence="10">
    <location>
        <begin position="3"/>
        <end position="155"/>
    </location>
</feature>
<dbReference type="GO" id="GO:0015218">
    <property type="term" value="F:pyrimidine nucleotide transmembrane transporter activity"/>
    <property type="evidence" value="ECO:0007669"/>
    <property type="project" value="InterPro"/>
</dbReference>
<dbReference type="Pfam" id="PF00153">
    <property type="entry name" value="Mito_carr"/>
    <property type="match status" value="4"/>
</dbReference>
<keyword evidence="3 11" id="KW-0813">Transport</keyword>
<evidence type="ECO:0000256" key="11">
    <source>
        <dbReference type="RuleBase" id="RU000488"/>
    </source>
</evidence>
<dbReference type="Proteomes" id="UP000318571">
    <property type="component" value="Chromosome 6"/>
</dbReference>
<dbReference type="PANTHER" id="PTHR45829:SF4">
    <property type="entry name" value="MITOCHONDRIAL CARRIER PROTEIN RIM2"/>
    <property type="match status" value="1"/>
</dbReference>
<dbReference type="PRINTS" id="PR00784">
    <property type="entry name" value="MTUNCOUPLING"/>
</dbReference>
<evidence type="ECO:0000256" key="3">
    <source>
        <dbReference type="ARBA" id="ARBA00022448"/>
    </source>
</evidence>
<reference evidence="13 14" key="1">
    <citation type="journal article" date="2018" name="Nat. Ecol. Evol.">
        <title>Genomic signatures of mitonuclear coevolution across populations of Tigriopus californicus.</title>
        <authorList>
            <person name="Barreto F.S."/>
            <person name="Watson E.T."/>
            <person name="Lima T.G."/>
            <person name="Willett C.S."/>
            <person name="Edmands S."/>
            <person name="Li W."/>
            <person name="Burton R.S."/>
        </authorList>
    </citation>
    <scope>NUCLEOTIDE SEQUENCE [LARGE SCALE GENOMIC DNA]</scope>
    <source>
        <strain evidence="13 14">San Diego</strain>
    </source>
</reference>
<keyword evidence="14" id="KW-1185">Reference proteome</keyword>
<comment type="similarity">
    <text evidence="2 11">Belongs to the mitochondrial carrier (TC 2.A.29) family.</text>
</comment>
<dbReference type="STRING" id="6832.A0A553PQY4"/>
<dbReference type="GO" id="GO:0005743">
    <property type="term" value="C:mitochondrial inner membrane"/>
    <property type="evidence" value="ECO:0007669"/>
    <property type="project" value="UniProtKB-SubCell"/>
</dbReference>
<dbReference type="InterPro" id="IPR023395">
    <property type="entry name" value="MCP_dom_sf"/>
</dbReference>
<evidence type="ECO:0000256" key="8">
    <source>
        <dbReference type="ARBA" id="ARBA00023128"/>
    </source>
</evidence>
<comment type="subcellular location">
    <subcellularLocation>
        <location evidence="1">Mitochondrion inner membrane</location>
        <topology evidence="1">Multi-pass membrane protein</topology>
    </subcellularLocation>
</comment>
<keyword evidence="7" id="KW-1133">Transmembrane helix</keyword>
<feature type="region of interest" description="Disordered" evidence="12">
    <location>
        <begin position="35"/>
        <end position="114"/>
    </location>
</feature>
<dbReference type="PROSITE" id="PS50920">
    <property type="entry name" value="SOLCAR"/>
    <property type="match status" value="3"/>
</dbReference>
<evidence type="ECO:0000256" key="5">
    <source>
        <dbReference type="ARBA" id="ARBA00022737"/>
    </source>
</evidence>
<feature type="compositionally biased region" description="Basic residues" evidence="12">
    <location>
        <begin position="77"/>
        <end position="92"/>
    </location>
</feature>
<evidence type="ECO:0000256" key="6">
    <source>
        <dbReference type="ARBA" id="ARBA00022792"/>
    </source>
</evidence>
<dbReference type="Gene3D" id="1.50.40.10">
    <property type="entry name" value="Mitochondrial carrier domain"/>
    <property type="match status" value="3"/>
</dbReference>
<dbReference type="InterPro" id="IPR018108">
    <property type="entry name" value="MCP_transmembrane"/>
</dbReference>
<evidence type="ECO:0000256" key="7">
    <source>
        <dbReference type="ARBA" id="ARBA00022989"/>
    </source>
</evidence>
<protein>
    <recommendedName>
        <fullName evidence="15">Mitochondrial carrier protein</fullName>
    </recommendedName>
</protein>
<evidence type="ECO:0000256" key="1">
    <source>
        <dbReference type="ARBA" id="ARBA00004448"/>
    </source>
</evidence>
<name>A0A553PQY4_TIGCA</name>
<evidence type="ECO:0008006" key="15">
    <source>
        <dbReference type="Google" id="ProtNLM"/>
    </source>
</evidence>
<accession>A0A553PQY4</accession>
<keyword evidence="9 10" id="KW-0472">Membrane</keyword>
<evidence type="ECO:0000256" key="10">
    <source>
        <dbReference type="PROSITE-ProRule" id="PRU00282"/>
    </source>
</evidence>
<dbReference type="GO" id="GO:1990519">
    <property type="term" value="P:pyrimidine nucleotide import into mitochondrion"/>
    <property type="evidence" value="ECO:0007669"/>
    <property type="project" value="TreeGrafter"/>
</dbReference>
<feature type="repeat" description="Solcar" evidence="10">
    <location>
        <begin position="254"/>
        <end position="331"/>
    </location>
</feature>
<dbReference type="AlphaFoldDB" id="A0A553PQY4"/>
<evidence type="ECO:0000256" key="4">
    <source>
        <dbReference type="ARBA" id="ARBA00022692"/>
    </source>
</evidence>
<dbReference type="InterPro" id="IPR049562">
    <property type="entry name" value="SLC25A33/36-like"/>
</dbReference>
<evidence type="ECO:0000313" key="13">
    <source>
        <dbReference type="EMBL" id="TRY80086.1"/>
    </source>
</evidence>
<keyword evidence="5" id="KW-0677">Repeat</keyword>
<gene>
    <name evidence="13" type="ORF">TCAL_12865</name>
</gene>
<sequence length="352" mass="39197">MNREEFFHFVAGGTGGTVSAFVTCPLEVVKTRLQSSNSGFQRPESGSTRSAGPVTASTTGPSHGGVSPAAPTAAQGSRHHHYRPHPPTHHSHSISTTTTTTPGGGAHSGKEPVPLRYIKRTEGWTGLYRGLGPNLVGVIPARSIYFYSYNRAKRTVNGSMPKGYRDTPFVHLISAGVGGFCSATATNPLWLVKTRLQLDRSCGNNSLTFTRCTINIYNTLGFFGFWKGVTASYWGISETMINFVIYEYLKKMWAEYQESHPELANHWFYSKVARTRLREDGHKYRSFWQTLRTVFHEEGRRGLYRGLVTQMVRQIPNTAVLMGTYELTVDLLGRYFSTKSEDNPQHEKTSAG</sequence>
<feature type="repeat" description="Solcar" evidence="10">
    <location>
        <begin position="166"/>
        <end position="252"/>
    </location>
</feature>
<dbReference type="EMBL" id="VCGU01000002">
    <property type="protein sequence ID" value="TRY80086.1"/>
    <property type="molecule type" value="Genomic_DNA"/>
</dbReference>
<dbReference type="SUPFAM" id="SSF103506">
    <property type="entry name" value="Mitochondrial carrier"/>
    <property type="match status" value="1"/>
</dbReference>
<evidence type="ECO:0000256" key="12">
    <source>
        <dbReference type="SAM" id="MobiDB-lite"/>
    </source>
</evidence>
<evidence type="ECO:0000256" key="2">
    <source>
        <dbReference type="ARBA" id="ARBA00006375"/>
    </source>
</evidence>
<dbReference type="InterPro" id="IPR002067">
    <property type="entry name" value="MCP"/>
</dbReference>
<evidence type="ECO:0000313" key="14">
    <source>
        <dbReference type="Proteomes" id="UP000318571"/>
    </source>
</evidence>
<dbReference type="OMA" id="YAQMYHR"/>
<keyword evidence="8" id="KW-0496">Mitochondrion</keyword>
<proteinExistence type="inferred from homology"/>
<evidence type="ECO:0000256" key="9">
    <source>
        <dbReference type="ARBA" id="ARBA00023136"/>
    </source>
</evidence>
<comment type="caution">
    <text evidence="13">The sequence shown here is derived from an EMBL/GenBank/DDBJ whole genome shotgun (WGS) entry which is preliminary data.</text>
</comment>